<dbReference type="InterPro" id="IPR038013">
    <property type="entry name" value="ALG11"/>
</dbReference>
<evidence type="ECO:0000256" key="3">
    <source>
        <dbReference type="ARBA" id="ARBA00012645"/>
    </source>
</evidence>
<feature type="signal peptide" evidence="13">
    <location>
        <begin position="1"/>
        <end position="20"/>
    </location>
</feature>
<evidence type="ECO:0000256" key="11">
    <source>
        <dbReference type="ARBA" id="ARBA00045065"/>
    </source>
</evidence>
<evidence type="ECO:0000256" key="1">
    <source>
        <dbReference type="ARBA" id="ARBA00004389"/>
    </source>
</evidence>
<feature type="domain" description="ALG11 mannosyltransferase N-terminal" evidence="15">
    <location>
        <begin position="54"/>
        <end position="265"/>
    </location>
</feature>
<dbReference type="EMBL" id="KL197711">
    <property type="protein sequence ID" value="KDQ62112.1"/>
    <property type="molecule type" value="Genomic_DNA"/>
</dbReference>
<keyword evidence="13" id="KW-0732">Signal</keyword>
<dbReference type="FunCoup" id="A0A067QF31">
    <property type="interactions" value="307"/>
</dbReference>
<evidence type="ECO:0000256" key="12">
    <source>
        <dbReference type="RuleBase" id="RU367051"/>
    </source>
</evidence>
<dbReference type="GO" id="GO:0004377">
    <property type="term" value="F:GDP-Man:Man(3)GlcNAc(2)-PP-Dol alpha-1,2-mannosyltransferase activity"/>
    <property type="evidence" value="ECO:0007669"/>
    <property type="project" value="UniProtKB-UniRule"/>
</dbReference>
<evidence type="ECO:0000256" key="2">
    <source>
        <dbReference type="ARBA" id="ARBA00004922"/>
    </source>
</evidence>
<proteinExistence type="inferred from homology"/>
<protein>
    <recommendedName>
        <fullName evidence="4 12">GDP-Man:Man(3)GlcNAc(2)-PP-Dol alpha-1,2-mannosyltransferase</fullName>
        <ecNumber evidence="3 12">2.4.1.131</ecNumber>
    </recommendedName>
</protein>
<evidence type="ECO:0000256" key="9">
    <source>
        <dbReference type="ARBA" id="ARBA00022989"/>
    </source>
</evidence>
<feature type="domain" description="Glycosyl transferase family 1" evidence="14">
    <location>
        <begin position="318"/>
        <end position="490"/>
    </location>
</feature>
<keyword evidence="8 12" id="KW-0256">Endoplasmic reticulum</keyword>
<reference evidence="17" key="1">
    <citation type="journal article" date="2014" name="Proc. Natl. Acad. Sci. U.S.A.">
        <title>Extensive sampling of basidiomycete genomes demonstrates inadequacy of the white-rot/brown-rot paradigm for wood decay fungi.</title>
        <authorList>
            <person name="Riley R."/>
            <person name="Salamov A.A."/>
            <person name="Brown D.W."/>
            <person name="Nagy L.G."/>
            <person name="Floudas D."/>
            <person name="Held B.W."/>
            <person name="Levasseur A."/>
            <person name="Lombard V."/>
            <person name="Morin E."/>
            <person name="Otillar R."/>
            <person name="Lindquist E.A."/>
            <person name="Sun H."/>
            <person name="LaButti K.M."/>
            <person name="Schmutz J."/>
            <person name="Jabbour D."/>
            <person name="Luo H."/>
            <person name="Baker S.E."/>
            <person name="Pisabarro A.G."/>
            <person name="Walton J.D."/>
            <person name="Blanchette R.A."/>
            <person name="Henrissat B."/>
            <person name="Martin F."/>
            <person name="Cullen D."/>
            <person name="Hibbett D.S."/>
            <person name="Grigoriev I.V."/>
        </authorList>
    </citation>
    <scope>NUCLEOTIDE SEQUENCE [LARGE SCALE GENOMIC DNA]</scope>
    <source>
        <strain evidence="17">MUCL 33604</strain>
    </source>
</reference>
<comment type="function">
    <text evidence="12">GDP-Man:Man(3)GlcNAc(2)-PP-Dol alpha-1,2-mannosyltransferase that operates in the biosynthetic pathway of dolichol-linked oligosaccharides, the glycan precursors employed in protein asparagine (N)-glycosylation. The assembly of dolichol-linked oligosaccharides begins on the cytosolic side of the endoplasmic reticulum membrane and finishes in its lumen. The sequential addition of sugars to dolichol pyrophosphate produces dolichol-linked oligosaccharides containing fourteen sugars, including two GlcNAcs, nine mannoses and three glucoses. Once assembled, the oligosaccharide is transferred from the lipid to nascent proteins by oligosaccharyltransferases. Catalyzes, on the cytoplasmic face of the endoplasmic reticulum, the addition of the fourth and fifth mannose residues to the dolichol-linked oligosaccharide chain, to produce Man(5)GlcNAc(2)-PP-dolichol core oligosaccharide.</text>
</comment>
<dbReference type="Pfam" id="PF00534">
    <property type="entry name" value="Glycos_transf_1"/>
    <property type="match status" value="1"/>
</dbReference>
<keyword evidence="17" id="KW-1185">Reference proteome</keyword>
<dbReference type="Gene3D" id="3.40.50.2000">
    <property type="entry name" value="Glycogen Phosphorylase B"/>
    <property type="match status" value="1"/>
</dbReference>
<dbReference type="Proteomes" id="UP000027265">
    <property type="component" value="Unassembled WGS sequence"/>
</dbReference>
<evidence type="ECO:0000313" key="17">
    <source>
        <dbReference type="Proteomes" id="UP000027265"/>
    </source>
</evidence>
<evidence type="ECO:0000256" key="10">
    <source>
        <dbReference type="ARBA" id="ARBA00023136"/>
    </source>
</evidence>
<dbReference type="InParanoid" id="A0A067QF31"/>
<dbReference type="InterPro" id="IPR001296">
    <property type="entry name" value="Glyco_trans_1"/>
</dbReference>
<comment type="pathway">
    <text evidence="2 12">Protein modification; protein glycosylation.</text>
</comment>
<dbReference type="CDD" id="cd03806">
    <property type="entry name" value="GT4_ALG11-like"/>
    <property type="match status" value="1"/>
</dbReference>
<evidence type="ECO:0000256" key="13">
    <source>
        <dbReference type="SAM" id="SignalP"/>
    </source>
</evidence>
<dbReference type="EC" id="2.4.1.131" evidence="3 12"/>
<evidence type="ECO:0000256" key="8">
    <source>
        <dbReference type="ARBA" id="ARBA00022824"/>
    </source>
</evidence>
<dbReference type="PANTHER" id="PTHR45919:SF1">
    <property type="entry name" value="GDP-MAN:MAN(3)GLCNAC(2)-PP-DOL ALPHA-1,2-MANNOSYLTRANSFERASE"/>
    <property type="match status" value="1"/>
</dbReference>
<dbReference type="AlphaFoldDB" id="A0A067QF31"/>
<dbReference type="InterPro" id="IPR031814">
    <property type="entry name" value="ALG11_N"/>
</dbReference>
<comment type="similarity">
    <text evidence="12">Belongs to the glycosyltransferase group 1 family. Glycosyltransferase 4 subfamily.</text>
</comment>
<comment type="catalytic activity">
    <reaction evidence="11 12">
        <text>an alpha-D-Man-(1-&gt;3)-[alpha-D-Man-(1-&gt;6)]-beta-D-Man-(1-&gt;4)-beta-D-GlcNAc-(1-&gt;4)-alpha-D-GlcNAc-diphospho-di-trans,poly-cis-dolichol + 2 GDP-alpha-D-mannose = an alpha-D-Man-(1-&gt;2)-alpha-D-Man-(1-&gt;2)-alpha-D-Man-(1-&gt;3)-[alpha-D-Man-(1-&gt;6)]-beta-D-Man-(1-&gt;4)-beta-D-GlcNAc-(1-&gt;4)-alpha-D-GlcNAc-diphospho-di-trans,poly-cis-dolichol + 2 GDP + 2 H(+)</text>
        <dbReference type="Rhea" id="RHEA:29523"/>
        <dbReference type="Rhea" id="RHEA-COMP:19515"/>
        <dbReference type="Rhea" id="RHEA-COMP:19516"/>
        <dbReference type="ChEBI" id="CHEBI:15378"/>
        <dbReference type="ChEBI" id="CHEBI:57527"/>
        <dbReference type="ChEBI" id="CHEBI:58189"/>
        <dbReference type="ChEBI" id="CHEBI:132511"/>
        <dbReference type="ChEBI" id="CHEBI:132515"/>
        <dbReference type="EC" id="2.4.1.131"/>
    </reaction>
    <physiologicalReaction direction="left-to-right" evidence="11 12">
        <dbReference type="Rhea" id="RHEA:29524"/>
    </physiologicalReaction>
</comment>
<keyword evidence="6 12" id="KW-0808">Transferase</keyword>
<evidence type="ECO:0000259" key="15">
    <source>
        <dbReference type="Pfam" id="PF15924"/>
    </source>
</evidence>
<dbReference type="Pfam" id="PF15924">
    <property type="entry name" value="ALG11_N"/>
    <property type="match status" value="1"/>
</dbReference>
<evidence type="ECO:0000256" key="6">
    <source>
        <dbReference type="ARBA" id="ARBA00022679"/>
    </source>
</evidence>
<evidence type="ECO:0000256" key="5">
    <source>
        <dbReference type="ARBA" id="ARBA00022676"/>
    </source>
</evidence>
<feature type="chain" id="PRO_5001643986" description="GDP-Man:Man(3)GlcNAc(2)-PP-Dol alpha-1,2-mannosyltransferase" evidence="13">
    <location>
        <begin position="21"/>
        <end position="515"/>
    </location>
</feature>
<dbReference type="OrthoDB" id="2276068at2759"/>
<keyword evidence="10" id="KW-0472">Membrane</keyword>
<comment type="subcellular location">
    <subcellularLocation>
        <location evidence="1">Endoplasmic reticulum membrane</location>
        <topology evidence="1">Single-pass membrane protein</topology>
    </subcellularLocation>
</comment>
<organism evidence="16 17">
    <name type="scientific">Jaapia argillacea MUCL 33604</name>
    <dbReference type="NCBI Taxonomy" id="933084"/>
    <lineage>
        <taxon>Eukaryota</taxon>
        <taxon>Fungi</taxon>
        <taxon>Dikarya</taxon>
        <taxon>Basidiomycota</taxon>
        <taxon>Agaricomycotina</taxon>
        <taxon>Agaricomycetes</taxon>
        <taxon>Agaricomycetidae</taxon>
        <taxon>Jaapiales</taxon>
        <taxon>Jaapiaceae</taxon>
        <taxon>Jaapia</taxon>
    </lineage>
</organism>
<dbReference type="GO" id="GO:0006487">
    <property type="term" value="P:protein N-linked glycosylation"/>
    <property type="evidence" value="ECO:0007669"/>
    <property type="project" value="TreeGrafter"/>
</dbReference>
<accession>A0A067QF31</accession>
<sequence length="515" mass="57105">MTFLLLTLFIPLLLLYTSHLRRHASPFSPRKQRQKRIALLEELGLGLEEVGRRKVLGFFHPYCNAGGGGERVLWTAIAYVQRTQPETVCVVYTGDLVPKQEILDKVMARFAIPLSPNTLSFIPLHSRHLVHDSTWPRFTLLGQSLGSMVLGWEAMAGLVPDVFIDTMGYAFTYPVVSYLTTMPRYPLLPFGAYIHYPTISTSMLTRVRERKAGVTNSEGVTKSGVLSFGKLIYYRLIMYLYSLSLSSSQFNMVNSTWTKNHVDSVLGHKDLVMDLVFGVPPLAGVKLGLGGFWWAREGTTIVYPPCDTKDLVGYELGGRERVILSVAQFRPEKDHAAQLRAFAHLLDAHPEYREGKEGVKLVLVGGARDEADLGRVEGLKKLARELGVEAQTTFILNAPYSTVLHYLSVASIGLSTMVDEHFGINVVEFMAAGVIPVAHASGGPLLDIVVPYKGEPTGYHATTPETFSSAFHTILTLPPDEERAMRERAKAVAVERFSEEEFEKGWEGVCGAWVG</sequence>
<dbReference type="SUPFAM" id="SSF53756">
    <property type="entry name" value="UDP-Glycosyltransferase/glycogen phosphorylase"/>
    <property type="match status" value="1"/>
</dbReference>
<gene>
    <name evidence="16" type="ORF">JAAARDRAFT_121463</name>
</gene>
<dbReference type="PANTHER" id="PTHR45919">
    <property type="entry name" value="GDP-MAN:MAN(3)GLCNAC(2)-PP-DOL ALPHA-1,2-MANNOSYLTRANSFERASE"/>
    <property type="match status" value="1"/>
</dbReference>
<keyword evidence="5 12" id="KW-0328">Glycosyltransferase</keyword>
<dbReference type="GO" id="GO:0005789">
    <property type="term" value="C:endoplasmic reticulum membrane"/>
    <property type="evidence" value="ECO:0007669"/>
    <property type="project" value="UniProtKB-SubCell"/>
</dbReference>
<dbReference type="HOGENOM" id="CLU_017896_1_1_1"/>
<dbReference type="STRING" id="933084.A0A067QF31"/>
<dbReference type="UniPathway" id="UPA00378"/>
<evidence type="ECO:0000256" key="7">
    <source>
        <dbReference type="ARBA" id="ARBA00022692"/>
    </source>
</evidence>
<keyword evidence="9" id="KW-1133">Transmembrane helix</keyword>
<evidence type="ECO:0000256" key="4">
    <source>
        <dbReference type="ARBA" id="ARBA00022018"/>
    </source>
</evidence>
<evidence type="ECO:0000313" key="16">
    <source>
        <dbReference type="EMBL" id="KDQ62112.1"/>
    </source>
</evidence>
<keyword evidence="7" id="KW-0812">Transmembrane</keyword>
<evidence type="ECO:0000259" key="14">
    <source>
        <dbReference type="Pfam" id="PF00534"/>
    </source>
</evidence>
<name>A0A067QF31_9AGAM</name>